<gene>
    <name evidence="2" type="ORF">GCM10007857_00440</name>
</gene>
<organism evidence="2 3">
    <name type="scientific">Bradyrhizobium iriomotense</name>
    <dbReference type="NCBI Taxonomy" id="441950"/>
    <lineage>
        <taxon>Bacteria</taxon>
        <taxon>Pseudomonadati</taxon>
        <taxon>Pseudomonadota</taxon>
        <taxon>Alphaproteobacteria</taxon>
        <taxon>Hyphomicrobiales</taxon>
        <taxon>Nitrobacteraceae</taxon>
        <taxon>Bradyrhizobium</taxon>
    </lineage>
</organism>
<reference evidence="3" key="1">
    <citation type="journal article" date="2019" name="Int. J. Syst. Evol. Microbiol.">
        <title>The Global Catalogue of Microorganisms (GCM) 10K type strain sequencing project: providing services to taxonomists for standard genome sequencing and annotation.</title>
        <authorList>
            <consortium name="The Broad Institute Genomics Platform"/>
            <consortium name="The Broad Institute Genome Sequencing Center for Infectious Disease"/>
            <person name="Wu L."/>
            <person name="Ma J."/>
        </authorList>
    </citation>
    <scope>NUCLEOTIDE SEQUENCE [LARGE SCALE GENOMIC DNA]</scope>
    <source>
        <strain evidence="3">NBRC 102520</strain>
    </source>
</reference>
<accession>A0ABQ6AM51</accession>
<evidence type="ECO:0000313" key="3">
    <source>
        <dbReference type="Proteomes" id="UP001156905"/>
    </source>
</evidence>
<proteinExistence type="predicted"/>
<dbReference type="EMBL" id="BSOW01000001">
    <property type="protein sequence ID" value="GLR83334.1"/>
    <property type="molecule type" value="Genomic_DNA"/>
</dbReference>
<evidence type="ECO:0000313" key="2">
    <source>
        <dbReference type="EMBL" id="GLR83334.1"/>
    </source>
</evidence>
<evidence type="ECO:0000256" key="1">
    <source>
        <dbReference type="SAM" id="SignalP"/>
    </source>
</evidence>
<dbReference type="RefSeq" id="WP_284260027.1">
    <property type="nucleotide sequence ID" value="NZ_BSOW01000001.1"/>
</dbReference>
<sequence>MTSLRLLGAAALLASALATPAFAQMANDPNRCAGLFQDPACQNVAPGTATGRHYRHSRAAYRQAPPNDQTGFWPADAAAATAGAAVGTAAAVTGAAVGTAGAIATAPFGGWNNSYASYDQGGTGWHGDWNSYAARNGIVCRPGTWIKGDDGRRHLCQ</sequence>
<dbReference type="Proteomes" id="UP001156905">
    <property type="component" value="Unassembled WGS sequence"/>
</dbReference>
<evidence type="ECO:0008006" key="4">
    <source>
        <dbReference type="Google" id="ProtNLM"/>
    </source>
</evidence>
<comment type="caution">
    <text evidence="2">The sequence shown here is derived from an EMBL/GenBank/DDBJ whole genome shotgun (WGS) entry which is preliminary data.</text>
</comment>
<feature type="signal peptide" evidence="1">
    <location>
        <begin position="1"/>
        <end position="23"/>
    </location>
</feature>
<keyword evidence="1" id="KW-0732">Signal</keyword>
<name>A0ABQ6AM51_9BRAD</name>
<keyword evidence="3" id="KW-1185">Reference proteome</keyword>
<feature type="chain" id="PRO_5045827756" description="Lectin-like protein BA14k" evidence="1">
    <location>
        <begin position="24"/>
        <end position="157"/>
    </location>
</feature>
<protein>
    <recommendedName>
        <fullName evidence="4">Lectin-like protein BA14k</fullName>
    </recommendedName>
</protein>